<feature type="transmembrane region" description="Helical" evidence="1">
    <location>
        <begin position="12"/>
        <end position="30"/>
    </location>
</feature>
<keyword evidence="3" id="KW-1185">Reference proteome</keyword>
<dbReference type="PATRIC" id="fig|86416.3.peg.1282"/>
<name>R4K9F1_CLOPA</name>
<organism evidence="2 3">
    <name type="scientific">Clostridium pasteurianum BC1</name>
    <dbReference type="NCBI Taxonomy" id="86416"/>
    <lineage>
        <taxon>Bacteria</taxon>
        <taxon>Bacillati</taxon>
        <taxon>Bacillota</taxon>
        <taxon>Clostridia</taxon>
        <taxon>Eubacteriales</taxon>
        <taxon>Clostridiaceae</taxon>
        <taxon>Clostridium</taxon>
    </lineage>
</organism>
<dbReference type="RefSeq" id="WP_015614593.1">
    <property type="nucleotide sequence ID" value="NC_021182.1"/>
</dbReference>
<keyword evidence="1" id="KW-0812">Transmembrane</keyword>
<dbReference type="eggNOG" id="ENOG50349EZ">
    <property type="taxonomic scope" value="Bacteria"/>
</dbReference>
<dbReference type="AlphaFoldDB" id="R4K9F1"/>
<accession>R4K9F1</accession>
<keyword evidence="1" id="KW-0472">Membrane</keyword>
<reference evidence="2 3" key="1">
    <citation type="submission" date="2012-01" db="EMBL/GenBank/DDBJ databases">
        <title>Complete sequence of chromosome of Clostridium pasteurianum BC1.</title>
        <authorList>
            <consortium name="US DOE Joint Genome Institute"/>
            <person name="Lucas S."/>
            <person name="Han J."/>
            <person name="Lapidus A."/>
            <person name="Cheng J.-F."/>
            <person name="Goodwin L."/>
            <person name="Pitluck S."/>
            <person name="Peters L."/>
            <person name="Mikhailova N."/>
            <person name="Teshima H."/>
            <person name="Detter J.C."/>
            <person name="Han C."/>
            <person name="Tapia R."/>
            <person name="Land M."/>
            <person name="Hauser L."/>
            <person name="Kyrpides N."/>
            <person name="Ivanova N."/>
            <person name="Pagani I."/>
            <person name="Dunn J."/>
            <person name="Taghavi S."/>
            <person name="Francis A."/>
            <person name="van der Lelie D."/>
            <person name="Woyke T."/>
        </authorList>
    </citation>
    <scope>NUCLEOTIDE SEQUENCE [LARGE SCALE GENOMIC DNA]</scope>
    <source>
        <strain evidence="2 3">BC1</strain>
    </source>
</reference>
<protein>
    <submittedName>
        <fullName evidence="2">Uncharacterized protein</fullName>
    </submittedName>
</protein>
<keyword evidence="1" id="KW-1133">Transmembrane helix</keyword>
<gene>
    <name evidence="2" type="ORF">Clopa_1282</name>
</gene>
<dbReference type="Proteomes" id="UP000013523">
    <property type="component" value="Chromosome"/>
</dbReference>
<proteinExistence type="predicted"/>
<dbReference type="EMBL" id="CP003261">
    <property type="protein sequence ID" value="AGK96270.1"/>
    <property type="molecule type" value="Genomic_DNA"/>
</dbReference>
<evidence type="ECO:0000313" key="3">
    <source>
        <dbReference type="Proteomes" id="UP000013523"/>
    </source>
</evidence>
<dbReference type="STRING" id="86416.Clopa_1282"/>
<evidence type="ECO:0000256" key="1">
    <source>
        <dbReference type="SAM" id="Phobius"/>
    </source>
</evidence>
<dbReference type="HOGENOM" id="CLU_1341309_0_0_9"/>
<dbReference type="KEGG" id="cpas:Clopa_1282"/>
<evidence type="ECO:0000313" key="2">
    <source>
        <dbReference type="EMBL" id="AGK96270.1"/>
    </source>
</evidence>
<sequence length="208" mass="24181">MTKTFFREMISATAIIIGTLIGAICSYLIAKSTTNKSTKVQNEIFNESRRLEENIRKKNTCQYANILQLDICTAIFQSIRSIRNINSNENDKYPIYIPVNTQYSKAIAFLTDDFNLKEMSYLYQLYGIIEKINYDIKNLDYKNNRGYDSVKIDFEIFLEKLYGKNMSIILNLDIDNEISYEELISNNFIKAGYKIVLQKLNKICNSSN</sequence>
<dbReference type="OrthoDB" id="1932570at2"/>